<gene>
    <name evidence="1" type="ORF">F4561_001443</name>
</gene>
<evidence type="ECO:0000313" key="2">
    <source>
        <dbReference type="Proteomes" id="UP000523007"/>
    </source>
</evidence>
<sequence length="92" mass="9982">MSDFADYLGERIAARYDESSAETFRPDGLGPAVDFLAGLAASEWTLDGHRNGARGPATGLAWRRAPRHRPVASEGLRRVRKVVLSMSPVNSS</sequence>
<comment type="caution">
    <text evidence="1">The sequence shown here is derived from an EMBL/GenBank/DDBJ whole genome shotgun (WGS) entry which is preliminary data.</text>
</comment>
<protein>
    <submittedName>
        <fullName evidence="1">Uncharacterized protein</fullName>
    </submittedName>
</protein>
<dbReference type="Proteomes" id="UP000523007">
    <property type="component" value="Unassembled WGS sequence"/>
</dbReference>
<dbReference type="AlphaFoldDB" id="A0A7W7RFD7"/>
<proteinExistence type="predicted"/>
<dbReference type="RefSeq" id="WP_184584241.1">
    <property type="nucleotide sequence ID" value="NZ_JACHJT010000001.1"/>
</dbReference>
<accession>A0A7W7RFD7</accession>
<keyword evidence="2" id="KW-1185">Reference proteome</keyword>
<organism evidence="1 2">
    <name type="scientific">Lipingzhangella halophila</name>
    <dbReference type="NCBI Taxonomy" id="1783352"/>
    <lineage>
        <taxon>Bacteria</taxon>
        <taxon>Bacillati</taxon>
        <taxon>Actinomycetota</taxon>
        <taxon>Actinomycetes</taxon>
        <taxon>Streptosporangiales</taxon>
        <taxon>Nocardiopsidaceae</taxon>
        <taxon>Lipingzhangella</taxon>
    </lineage>
</organism>
<dbReference type="EMBL" id="JACHJT010000001">
    <property type="protein sequence ID" value="MBB4930623.1"/>
    <property type="molecule type" value="Genomic_DNA"/>
</dbReference>
<reference evidence="1 2" key="1">
    <citation type="submission" date="2020-08" db="EMBL/GenBank/DDBJ databases">
        <title>Sequencing the genomes of 1000 actinobacteria strains.</title>
        <authorList>
            <person name="Klenk H.-P."/>
        </authorList>
    </citation>
    <scope>NUCLEOTIDE SEQUENCE [LARGE SCALE GENOMIC DNA]</scope>
    <source>
        <strain evidence="1 2">DSM 102030</strain>
    </source>
</reference>
<evidence type="ECO:0000313" key="1">
    <source>
        <dbReference type="EMBL" id="MBB4930623.1"/>
    </source>
</evidence>
<name>A0A7W7RFD7_9ACTN</name>